<comment type="caution">
    <text evidence="2">The sequence shown here is derived from an EMBL/GenBank/DDBJ whole genome shotgun (WGS) entry which is preliminary data.</text>
</comment>
<evidence type="ECO:0000256" key="1">
    <source>
        <dbReference type="SAM" id="MobiDB-lite"/>
    </source>
</evidence>
<dbReference type="AlphaFoldDB" id="A0A645EDZ5"/>
<proteinExistence type="predicted"/>
<organism evidence="2">
    <name type="scientific">bioreactor metagenome</name>
    <dbReference type="NCBI Taxonomy" id="1076179"/>
    <lineage>
        <taxon>unclassified sequences</taxon>
        <taxon>metagenomes</taxon>
        <taxon>ecological metagenomes</taxon>
    </lineage>
</organism>
<accession>A0A645EDZ5</accession>
<feature type="compositionally biased region" description="Basic and acidic residues" evidence="1">
    <location>
        <begin position="144"/>
        <end position="153"/>
    </location>
</feature>
<name>A0A645EDZ5_9ZZZZ</name>
<dbReference type="EMBL" id="VSSQ01045590">
    <property type="protein sequence ID" value="MPM99501.1"/>
    <property type="molecule type" value="Genomic_DNA"/>
</dbReference>
<sequence length="172" mass="19505">MRRSDAIAPSGARFREGVGFGDIGLDIQHRRPVKQIGIAEFEAFGGDREQCHRAQPDRVGPMGRTRRQHTVTFAVGGNRRPDFGFPGTFRIAVENEDQPDAVESFEIGRRRRHPRRIRPLQKRAAPGKDRLTRRFKTISVRASDPPDRSELEAFRQNYSPAFLPSITRPSSS</sequence>
<protein>
    <submittedName>
        <fullName evidence="2">Uncharacterized protein</fullName>
    </submittedName>
</protein>
<feature type="region of interest" description="Disordered" evidence="1">
    <location>
        <begin position="109"/>
        <end position="172"/>
    </location>
</feature>
<feature type="compositionally biased region" description="Basic residues" evidence="1">
    <location>
        <begin position="109"/>
        <end position="121"/>
    </location>
</feature>
<evidence type="ECO:0000313" key="2">
    <source>
        <dbReference type="EMBL" id="MPM99501.1"/>
    </source>
</evidence>
<reference evidence="2" key="1">
    <citation type="submission" date="2019-08" db="EMBL/GenBank/DDBJ databases">
        <authorList>
            <person name="Kucharzyk K."/>
            <person name="Murdoch R.W."/>
            <person name="Higgins S."/>
            <person name="Loffler F."/>
        </authorList>
    </citation>
    <scope>NUCLEOTIDE SEQUENCE</scope>
</reference>
<gene>
    <name evidence="2" type="ORF">SDC9_146693</name>
</gene>